<dbReference type="Gene3D" id="3.40.50.1580">
    <property type="entry name" value="Nucleoside phosphorylase domain"/>
    <property type="match status" value="1"/>
</dbReference>
<keyword evidence="1" id="KW-0472">Membrane</keyword>
<keyword evidence="1" id="KW-1133">Transmembrane helix</keyword>
<dbReference type="InterPro" id="IPR000845">
    <property type="entry name" value="Nucleoside_phosphorylase_d"/>
</dbReference>
<dbReference type="Pfam" id="PF01048">
    <property type="entry name" value="PNP_UDP_1"/>
    <property type="match status" value="1"/>
</dbReference>
<dbReference type="Proteomes" id="UP000603200">
    <property type="component" value="Unassembled WGS sequence"/>
</dbReference>
<feature type="domain" description="Nucleoside phosphorylase" evidence="2">
    <location>
        <begin position="312"/>
        <end position="532"/>
    </location>
</feature>
<evidence type="ECO:0000313" key="4">
    <source>
        <dbReference type="Proteomes" id="UP000603200"/>
    </source>
</evidence>
<gene>
    <name evidence="3" type="ORF">Ahu01nite_088530</name>
</gene>
<proteinExistence type="predicted"/>
<evidence type="ECO:0000259" key="2">
    <source>
        <dbReference type="Pfam" id="PF01048"/>
    </source>
</evidence>
<organism evidence="3 4">
    <name type="scientific">Winogradskya humida</name>
    <dbReference type="NCBI Taxonomy" id="113566"/>
    <lineage>
        <taxon>Bacteria</taxon>
        <taxon>Bacillati</taxon>
        <taxon>Actinomycetota</taxon>
        <taxon>Actinomycetes</taxon>
        <taxon>Micromonosporales</taxon>
        <taxon>Micromonosporaceae</taxon>
        <taxon>Winogradskya</taxon>
    </lineage>
</organism>
<dbReference type="InterPro" id="IPR035994">
    <property type="entry name" value="Nucleoside_phosphorylase_sf"/>
</dbReference>
<reference evidence="3 4" key="1">
    <citation type="submission" date="2021-01" db="EMBL/GenBank/DDBJ databases">
        <title>Whole genome shotgun sequence of Actinoplanes humidus NBRC 14915.</title>
        <authorList>
            <person name="Komaki H."/>
            <person name="Tamura T."/>
        </authorList>
    </citation>
    <scope>NUCLEOTIDE SEQUENCE [LARGE SCALE GENOMIC DNA]</scope>
    <source>
        <strain evidence="3 4">NBRC 14915</strain>
    </source>
</reference>
<feature type="transmembrane region" description="Helical" evidence="1">
    <location>
        <begin position="203"/>
        <end position="226"/>
    </location>
</feature>
<feature type="transmembrane region" description="Helical" evidence="1">
    <location>
        <begin position="268"/>
        <end position="288"/>
    </location>
</feature>
<accession>A0ABQ4A4H7</accession>
<evidence type="ECO:0000256" key="1">
    <source>
        <dbReference type="SAM" id="Phobius"/>
    </source>
</evidence>
<keyword evidence="1" id="KW-0812">Transmembrane</keyword>
<dbReference type="PANTHER" id="PTHR46832:SF1">
    <property type="entry name" value="5'-METHYLTHIOADENOSINE_S-ADENOSYLHOMOCYSTEINE NUCLEOSIDASE"/>
    <property type="match status" value="1"/>
</dbReference>
<dbReference type="PANTHER" id="PTHR46832">
    <property type="entry name" value="5'-METHYLTHIOADENOSINE/S-ADENOSYLHOMOCYSTEINE NUCLEOSIDASE"/>
    <property type="match status" value="1"/>
</dbReference>
<dbReference type="EMBL" id="BOMN01000126">
    <property type="protein sequence ID" value="GIE25751.1"/>
    <property type="molecule type" value="Genomic_DNA"/>
</dbReference>
<comment type="caution">
    <text evidence="3">The sequence shown here is derived from an EMBL/GenBank/DDBJ whole genome shotgun (WGS) entry which is preliminary data.</text>
</comment>
<dbReference type="SUPFAM" id="SSF53167">
    <property type="entry name" value="Purine and uridine phosphorylases"/>
    <property type="match status" value="1"/>
</dbReference>
<name>A0ABQ4A4H7_9ACTN</name>
<protein>
    <recommendedName>
        <fullName evidence="2">Nucleoside phosphorylase domain-containing protein</fullName>
    </recommendedName>
</protein>
<evidence type="ECO:0000313" key="3">
    <source>
        <dbReference type="EMBL" id="GIE25751.1"/>
    </source>
</evidence>
<sequence length="546" mass="60331">MHAAAMADDVVAFSRPRTHGFFRTRAPIWLQIFRAAREDRLVWHGPDSFVVLRAPADRAIGRTARGLRWIDRQWSLVVAADQITALTQMVWRGLRSLARDAPRPLEVAAETLPFEQWSMALCHHVGADGAAALLDSVERRLVALAGDDVALACPARAISTVEMRDRVAVWADGLRGNIERPEVSVRLPRRRPVRAHRVMETGAFFFVYLLLVAVMLVSMASSVVQWERSASGTPMSYATALEWIWYRLAWQDPPGVHPVTFWSRSTGVMIGVFLPLTVLVGAGAIAHYRRYRSALRAEYLTMMDDALGRDRVLLVVATEVEREAVLARSRAEPIRDFSGGHPVYRLGVIGDVEVLLAQCGPGVTGPVSVAYSLPELIEFWSPRFVIMLGICFGLREQEQSLGDVIVGRRLQVVNLRVGDEETRDRGDAITAGHRLVERFAVAVPPLGVRIWQGTLLSWDVLVDFAPLRAALRDRYRDALGGEMEGAAVYAAAVRAGVEWIVVKGICDWGQDKIDTAQVLAATNAAAVVFDLIEARAFVRGQGAPRP</sequence>
<keyword evidence="4" id="KW-1185">Reference proteome</keyword>